<sequence length="484" mass="52951">MTVAEQQEPDEVWDLLDALEHFNSKAGASELDEDEMASLEQALAYEPTYSPAISIASSGVLENVEVPHLPPLSGTMLGNGTSDQVRTSEPISKGVQQGKEQVLLDMASKQRFELLMKSQMGLTRFEEWVEDEGLPGSKQLLSYYKDIRAYNALFEEVKAIGSGIDHIYLGNQSNDRQIASTSTLLSINNPSILSASLSIHTAQEEATDRLYVAEFKRFISGKLTEQAKARLQFIPDHKRRGDLGEVFCIADPRLPDQPVRVCSSLCPLRSQADKGAACFYLGWVLSVIRVFSGFTDWAKLSIFARTRDGQVCSTRTSSRHRGWTGALLLATELYKDWKTILEFVEHGSNGAVEYLLGAQIDVTSAMSGGKAFQNLQDLVQSGKQDAASSESSKFSPQVLKIAGKEITRPLTLAALSERPVPKRVTSARNGSISYPAPDVASQRKNSFAPSLMSPKLGSLGLEKKSTWLSKLKKGGPDPAIPMDS</sequence>
<accession>A0A1B9I1K6</accession>
<gene>
    <name evidence="2" type="ORF">I206_05115</name>
</gene>
<proteinExistence type="predicted"/>
<protein>
    <submittedName>
        <fullName evidence="2">Uncharacterized protein</fullName>
    </submittedName>
</protein>
<evidence type="ECO:0000256" key="1">
    <source>
        <dbReference type="SAM" id="MobiDB-lite"/>
    </source>
</evidence>
<reference evidence="2" key="2">
    <citation type="submission" date="2016-07" db="EMBL/GenBank/DDBJ databases">
        <title>Evolution of pathogenesis and genome organization in the Tremellales.</title>
        <authorList>
            <person name="Cuomo C."/>
            <person name="Litvintseva A."/>
            <person name="Heitman J."/>
            <person name="Chen Y."/>
            <person name="Sun S."/>
            <person name="Springer D."/>
            <person name="Dromer F."/>
            <person name="Young S."/>
            <person name="Zeng Q."/>
            <person name="Chapman S."/>
            <person name="Gujja S."/>
            <person name="Saif S."/>
            <person name="Birren B."/>
        </authorList>
    </citation>
    <scope>NUCLEOTIDE SEQUENCE</scope>
    <source>
        <strain evidence="2">CBS 10737</strain>
    </source>
</reference>
<name>A0A1B9I1K6_9TREE</name>
<reference evidence="2" key="1">
    <citation type="submission" date="2013-07" db="EMBL/GenBank/DDBJ databases">
        <title>The Genome Sequence of Cryptococcus pinus CBS10737.</title>
        <authorList>
            <consortium name="The Broad Institute Genome Sequencing Platform"/>
            <person name="Cuomo C."/>
            <person name="Litvintseva A."/>
            <person name="Chen Y."/>
            <person name="Heitman J."/>
            <person name="Sun S."/>
            <person name="Springer D."/>
            <person name="Dromer F."/>
            <person name="Young S.K."/>
            <person name="Zeng Q."/>
            <person name="Gargeya S."/>
            <person name="Fitzgerald M."/>
            <person name="Abouelleil A."/>
            <person name="Alvarado L."/>
            <person name="Berlin A.M."/>
            <person name="Chapman S.B."/>
            <person name="Dewar J."/>
            <person name="Goldberg J."/>
            <person name="Griggs A."/>
            <person name="Gujja S."/>
            <person name="Hansen M."/>
            <person name="Howarth C."/>
            <person name="Imamovic A."/>
            <person name="Larimer J."/>
            <person name="McCowan C."/>
            <person name="Murphy C."/>
            <person name="Pearson M."/>
            <person name="Priest M."/>
            <person name="Roberts A."/>
            <person name="Saif S."/>
            <person name="Shea T."/>
            <person name="Sykes S."/>
            <person name="Wortman J."/>
            <person name="Nusbaum C."/>
            <person name="Birren B."/>
        </authorList>
    </citation>
    <scope>NUCLEOTIDE SEQUENCE [LARGE SCALE GENOMIC DNA]</scope>
    <source>
        <strain evidence="2">CBS 10737</strain>
    </source>
</reference>
<dbReference type="OrthoDB" id="447251at2759"/>
<dbReference type="AlphaFoldDB" id="A0A1B9I1K6"/>
<evidence type="ECO:0000313" key="2">
    <source>
        <dbReference type="EMBL" id="OCF49422.1"/>
    </source>
</evidence>
<feature type="region of interest" description="Disordered" evidence="1">
    <location>
        <begin position="424"/>
        <end position="457"/>
    </location>
</feature>
<dbReference type="EMBL" id="KI894012">
    <property type="protein sequence ID" value="OCF49422.1"/>
    <property type="molecule type" value="Genomic_DNA"/>
</dbReference>
<dbReference type="STRING" id="1296096.A0A1B9I1K6"/>
<organism evidence="2">
    <name type="scientific">Kwoniella pini CBS 10737</name>
    <dbReference type="NCBI Taxonomy" id="1296096"/>
    <lineage>
        <taxon>Eukaryota</taxon>
        <taxon>Fungi</taxon>
        <taxon>Dikarya</taxon>
        <taxon>Basidiomycota</taxon>
        <taxon>Agaricomycotina</taxon>
        <taxon>Tremellomycetes</taxon>
        <taxon>Tremellales</taxon>
        <taxon>Cryptococcaceae</taxon>
        <taxon>Kwoniella</taxon>
    </lineage>
</organism>